<protein>
    <submittedName>
        <fullName evidence="1">Uncharacterized protein</fullName>
    </submittedName>
</protein>
<accession>A0AC61L1Z2</accession>
<proteinExistence type="predicted"/>
<organism evidence="1 2">
    <name type="scientific">Candidatus Methanogaster sp</name>
    <dbReference type="NCBI Taxonomy" id="3386292"/>
    <lineage>
        <taxon>Archaea</taxon>
        <taxon>Methanobacteriati</taxon>
        <taxon>Methanobacteriota</taxon>
        <taxon>Stenosarchaea group</taxon>
        <taxon>Methanomicrobia</taxon>
        <taxon>Methanosarcinales</taxon>
        <taxon>ANME-2 cluster</taxon>
        <taxon>Candidatus Methanogasteraceae</taxon>
        <taxon>Candidatus Methanogaster</taxon>
    </lineage>
</organism>
<dbReference type="EMBL" id="PQXF01000019">
    <property type="protein sequence ID" value="PXF60051.1"/>
    <property type="molecule type" value="Genomic_DNA"/>
</dbReference>
<name>A0AC61L1Z2_9EURY</name>
<sequence>MDVDEAFDKFSTVLSEDEIKELARKYGVEDERERKLGAVQKSSDSQTFYHSISSLSSYWSWQNYSMWISYQIFTTICTPLIQNYTKVIKTPHLEETNK</sequence>
<evidence type="ECO:0000313" key="2">
    <source>
        <dbReference type="Proteomes" id="UP000248329"/>
    </source>
</evidence>
<gene>
    <name evidence="1" type="ORF">C4B59_10060</name>
</gene>
<comment type="caution">
    <text evidence="1">The sequence shown here is derived from an EMBL/GenBank/DDBJ whole genome shotgun (WGS) entry which is preliminary data.</text>
</comment>
<reference evidence="1" key="1">
    <citation type="submission" date="2018-01" db="EMBL/GenBank/DDBJ databases">
        <authorList>
            <person name="Krukenberg V."/>
        </authorList>
    </citation>
    <scope>NUCLEOTIDE SEQUENCE</scope>
    <source>
        <strain evidence="1">E20ANME2</strain>
    </source>
</reference>
<evidence type="ECO:0000313" key="1">
    <source>
        <dbReference type="EMBL" id="PXF60051.1"/>
    </source>
</evidence>
<dbReference type="Proteomes" id="UP000248329">
    <property type="component" value="Unassembled WGS sequence"/>
</dbReference>